<keyword evidence="2" id="KW-1185">Reference proteome</keyword>
<evidence type="ECO:0000313" key="1">
    <source>
        <dbReference type="EMBL" id="GAA4842317.1"/>
    </source>
</evidence>
<accession>A0ABP9DHQ8</accession>
<comment type="caution">
    <text evidence="1">The sequence shown here is derived from an EMBL/GenBank/DDBJ whole genome shotgun (WGS) entry which is preliminary data.</text>
</comment>
<gene>
    <name evidence="1" type="ORF">GCM10023331_29120</name>
</gene>
<reference evidence="2" key="1">
    <citation type="journal article" date="2019" name="Int. J. Syst. Evol. Microbiol.">
        <title>The Global Catalogue of Microorganisms (GCM) 10K type strain sequencing project: providing services to taxonomists for standard genome sequencing and annotation.</title>
        <authorList>
            <consortium name="The Broad Institute Genomics Platform"/>
            <consortium name="The Broad Institute Genome Sequencing Center for Infectious Disease"/>
            <person name="Wu L."/>
            <person name="Ma J."/>
        </authorList>
    </citation>
    <scope>NUCLEOTIDE SEQUENCE [LARGE SCALE GENOMIC DNA]</scope>
    <source>
        <strain evidence="2">JCM 18326</strain>
    </source>
</reference>
<dbReference type="Proteomes" id="UP001500298">
    <property type="component" value="Unassembled WGS sequence"/>
</dbReference>
<proteinExistence type="predicted"/>
<protein>
    <submittedName>
        <fullName evidence="1">Uncharacterized protein</fullName>
    </submittedName>
</protein>
<dbReference type="RefSeq" id="WP_345373052.1">
    <property type="nucleotide sequence ID" value="NZ_BAABJX010000045.1"/>
</dbReference>
<name>A0ABP9DHQ8_9BACT</name>
<organism evidence="1 2">
    <name type="scientific">Algivirga pacifica</name>
    <dbReference type="NCBI Taxonomy" id="1162670"/>
    <lineage>
        <taxon>Bacteria</taxon>
        <taxon>Pseudomonadati</taxon>
        <taxon>Bacteroidota</taxon>
        <taxon>Cytophagia</taxon>
        <taxon>Cytophagales</taxon>
        <taxon>Flammeovirgaceae</taxon>
        <taxon>Algivirga</taxon>
    </lineage>
</organism>
<evidence type="ECO:0000313" key="2">
    <source>
        <dbReference type="Proteomes" id="UP001500298"/>
    </source>
</evidence>
<sequence length="243" mass="28223">MDTSIRQFFSKEVLLVISFFIFLTTALQAQEHSPKHTKDRPSTHGMLLFGNHQIYASHLPMFHSPHDYQVLLKLELSEMDKEQFLKDKAQHPHWPTYTIAPETFVLPEMINNPRPFKVSVYRGHFERGGELLLEEITVKIKEVIYFEKFNSKAEKAKSADYILLGDEQEQFLVHRISNKPDFEQIIQVKTDAVASLEDQPYRILTINEAQNSPIGVSGNRIIVGQDTVQLLEQLYLEFEDLKH</sequence>
<dbReference type="EMBL" id="BAABJX010000045">
    <property type="protein sequence ID" value="GAA4842317.1"/>
    <property type="molecule type" value="Genomic_DNA"/>
</dbReference>